<sequence>MPIADSNLIVRKYSLVPKAEHNYSFHDQKFGGQKKMIILLMIRAWAWLLLDFRWAFNDMDFTFPNIVGGRVTSHHNTLKVVSRDDDKELELHYTIFVLSEVSGGMALKTKGSACLLIDLCLQAFGNVYLDASGGGPFMEWDLRPELKWFSNSLSLFLQVTTDINEKALVQSLLATLLLPWETNLWWLLGNFSVQGINALSEIANEETMNWFKRHPKCVVNNPVGACVYDRERVVKYMFDWYKVCNGTLLAELNCSLAIVLEETRRNETPDGYIMAWLLVSSYMLTTALVLNACVWIMFCDISKRCGLWHNS</sequence>
<organism evidence="2 3">
    <name type="scientific">Populus alba x Populus x berolinensis</name>
    <dbReference type="NCBI Taxonomy" id="444605"/>
    <lineage>
        <taxon>Eukaryota</taxon>
        <taxon>Viridiplantae</taxon>
        <taxon>Streptophyta</taxon>
        <taxon>Embryophyta</taxon>
        <taxon>Tracheophyta</taxon>
        <taxon>Spermatophyta</taxon>
        <taxon>Magnoliopsida</taxon>
        <taxon>eudicotyledons</taxon>
        <taxon>Gunneridae</taxon>
        <taxon>Pentapetalae</taxon>
        <taxon>rosids</taxon>
        <taxon>fabids</taxon>
        <taxon>Malpighiales</taxon>
        <taxon>Salicaceae</taxon>
        <taxon>Saliceae</taxon>
        <taxon>Populus</taxon>
    </lineage>
</organism>
<keyword evidence="3" id="KW-1185">Reference proteome</keyword>
<proteinExistence type="predicted"/>
<dbReference type="AlphaFoldDB" id="A0AAD6MHL9"/>
<keyword evidence="1" id="KW-1133">Transmembrane helix</keyword>
<protein>
    <submittedName>
        <fullName evidence="2">Uncharacterized protein</fullName>
    </submittedName>
</protein>
<dbReference type="Proteomes" id="UP001164929">
    <property type="component" value="Chromosome 9"/>
</dbReference>
<keyword evidence="1" id="KW-0472">Membrane</keyword>
<gene>
    <name evidence="2" type="ORF">NC653_023447</name>
</gene>
<evidence type="ECO:0000313" key="3">
    <source>
        <dbReference type="Proteomes" id="UP001164929"/>
    </source>
</evidence>
<accession>A0AAD6MHL9</accession>
<feature type="transmembrane region" description="Helical" evidence="1">
    <location>
        <begin position="273"/>
        <end position="298"/>
    </location>
</feature>
<dbReference type="EMBL" id="JAQIZT010000009">
    <property type="protein sequence ID" value="KAJ6985501.1"/>
    <property type="molecule type" value="Genomic_DNA"/>
</dbReference>
<evidence type="ECO:0000313" key="2">
    <source>
        <dbReference type="EMBL" id="KAJ6985501.1"/>
    </source>
</evidence>
<keyword evidence="1" id="KW-0812">Transmembrane</keyword>
<name>A0AAD6MHL9_9ROSI</name>
<reference evidence="2" key="1">
    <citation type="journal article" date="2023" name="Mol. Ecol. Resour.">
        <title>Chromosome-level genome assembly of a triploid poplar Populus alba 'Berolinensis'.</title>
        <authorList>
            <person name="Chen S."/>
            <person name="Yu Y."/>
            <person name="Wang X."/>
            <person name="Wang S."/>
            <person name="Zhang T."/>
            <person name="Zhou Y."/>
            <person name="He R."/>
            <person name="Meng N."/>
            <person name="Wang Y."/>
            <person name="Liu W."/>
            <person name="Liu Z."/>
            <person name="Liu J."/>
            <person name="Guo Q."/>
            <person name="Huang H."/>
            <person name="Sederoff R.R."/>
            <person name="Wang G."/>
            <person name="Qu G."/>
            <person name="Chen S."/>
        </authorList>
    </citation>
    <scope>NUCLEOTIDE SEQUENCE</scope>
    <source>
        <strain evidence="2">SC-2020</strain>
    </source>
</reference>
<comment type="caution">
    <text evidence="2">The sequence shown here is derived from an EMBL/GenBank/DDBJ whole genome shotgun (WGS) entry which is preliminary data.</text>
</comment>
<evidence type="ECO:0000256" key="1">
    <source>
        <dbReference type="SAM" id="Phobius"/>
    </source>
</evidence>